<evidence type="ECO:0000313" key="2">
    <source>
        <dbReference type="EMBL" id="SNY45239.1"/>
    </source>
</evidence>
<dbReference type="Proteomes" id="UP000219612">
    <property type="component" value="Unassembled WGS sequence"/>
</dbReference>
<dbReference type="GO" id="GO:0016747">
    <property type="term" value="F:acyltransferase activity, transferring groups other than amino-acyl groups"/>
    <property type="evidence" value="ECO:0007669"/>
    <property type="project" value="InterPro"/>
</dbReference>
<dbReference type="EMBL" id="OBDY01000007">
    <property type="protein sequence ID" value="SNY45239.1"/>
    <property type="molecule type" value="Genomic_DNA"/>
</dbReference>
<protein>
    <submittedName>
        <fullName evidence="2">Acetyltransferase (GNAT) domain-containing protein</fullName>
    </submittedName>
</protein>
<dbReference type="PROSITE" id="PS51186">
    <property type="entry name" value="GNAT"/>
    <property type="match status" value="1"/>
</dbReference>
<gene>
    <name evidence="2" type="ORF">SAMN05421748_107194</name>
</gene>
<dbReference type="Pfam" id="PF13302">
    <property type="entry name" value="Acetyltransf_3"/>
    <property type="match status" value="1"/>
</dbReference>
<evidence type="ECO:0000313" key="3">
    <source>
        <dbReference type="Proteomes" id="UP000219612"/>
    </source>
</evidence>
<dbReference type="SUPFAM" id="SSF55729">
    <property type="entry name" value="Acyl-CoA N-acyltransferases (Nat)"/>
    <property type="match status" value="1"/>
</dbReference>
<dbReference type="AlphaFoldDB" id="A0A285IB86"/>
<feature type="domain" description="N-acetyltransferase" evidence="1">
    <location>
        <begin position="1"/>
        <end position="88"/>
    </location>
</feature>
<evidence type="ECO:0000259" key="1">
    <source>
        <dbReference type="PROSITE" id="PS51186"/>
    </source>
</evidence>
<dbReference type="InterPro" id="IPR051531">
    <property type="entry name" value="N-acetyltransferase"/>
</dbReference>
<keyword evidence="2" id="KW-0808">Transferase</keyword>
<dbReference type="PANTHER" id="PTHR43792:SF1">
    <property type="entry name" value="N-ACETYLTRANSFERASE DOMAIN-CONTAINING PROTEIN"/>
    <property type="match status" value="1"/>
</dbReference>
<dbReference type="Gene3D" id="3.40.630.30">
    <property type="match status" value="1"/>
</dbReference>
<name>A0A285IB86_9ACTN</name>
<proteinExistence type="predicted"/>
<dbReference type="InterPro" id="IPR000182">
    <property type="entry name" value="GNAT_dom"/>
</dbReference>
<accession>A0A285IB86</accession>
<organism evidence="2 3">
    <name type="scientific">Paractinoplanes atraurantiacus</name>
    <dbReference type="NCBI Taxonomy" id="1036182"/>
    <lineage>
        <taxon>Bacteria</taxon>
        <taxon>Bacillati</taxon>
        <taxon>Actinomycetota</taxon>
        <taxon>Actinomycetes</taxon>
        <taxon>Micromonosporales</taxon>
        <taxon>Micromonosporaceae</taxon>
        <taxon>Paractinoplanes</taxon>
    </lineage>
</organism>
<dbReference type="OrthoDB" id="3533156at2"/>
<dbReference type="InterPro" id="IPR016181">
    <property type="entry name" value="Acyl_CoA_acyltransferase"/>
</dbReference>
<reference evidence="2 3" key="1">
    <citation type="submission" date="2017-09" db="EMBL/GenBank/DDBJ databases">
        <authorList>
            <person name="Ehlers B."/>
            <person name="Leendertz F.H."/>
        </authorList>
    </citation>
    <scope>NUCLEOTIDE SEQUENCE [LARGE SCALE GENOMIC DNA]</scope>
    <source>
        <strain evidence="2 3">CGMCC 4.6857</strain>
    </source>
</reference>
<keyword evidence="3" id="KW-1185">Reference proteome</keyword>
<dbReference type="PANTHER" id="PTHR43792">
    <property type="entry name" value="GNAT FAMILY, PUTATIVE (AFU_ORTHOLOGUE AFUA_3G00765)-RELATED-RELATED"/>
    <property type="match status" value="1"/>
</dbReference>
<sequence length="91" mass="9996">MLTGRTGAAEPEIGYLIGRSHRGRGYASEAARAVLGECRAAGLGRVWSSIRPGNAAKRRIVEGLGLRVDRVERDERGTLLFYMIDLRQVGR</sequence>